<proteinExistence type="predicted"/>
<gene>
    <name evidence="3" type="ORF">CWM47_08740</name>
</gene>
<keyword evidence="1" id="KW-0732">Signal</keyword>
<dbReference type="PROSITE" id="PS51257">
    <property type="entry name" value="PROKAR_LIPOPROTEIN"/>
    <property type="match status" value="1"/>
</dbReference>
<organism evidence="3 4">
    <name type="scientific">Spirosoma pollinicola</name>
    <dbReference type="NCBI Taxonomy" id="2057025"/>
    <lineage>
        <taxon>Bacteria</taxon>
        <taxon>Pseudomonadati</taxon>
        <taxon>Bacteroidota</taxon>
        <taxon>Cytophagia</taxon>
        <taxon>Cytophagales</taxon>
        <taxon>Cytophagaceae</taxon>
        <taxon>Spirosoma</taxon>
    </lineage>
</organism>
<evidence type="ECO:0000313" key="3">
    <source>
        <dbReference type="EMBL" id="AUD01897.1"/>
    </source>
</evidence>
<name>A0A2K8YW89_9BACT</name>
<dbReference type="EMBL" id="CP025096">
    <property type="protein sequence ID" value="AUD01897.1"/>
    <property type="molecule type" value="Genomic_DNA"/>
</dbReference>
<dbReference type="InterPro" id="IPR046863">
    <property type="entry name" value="MbnP-like_dom"/>
</dbReference>
<dbReference type="Pfam" id="PF20243">
    <property type="entry name" value="MbnP"/>
    <property type="match status" value="1"/>
</dbReference>
<feature type="signal peptide" evidence="1">
    <location>
        <begin position="1"/>
        <end position="24"/>
    </location>
</feature>
<protein>
    <recommendedName>
        <fullName evidence="2">Copper-binding protein MbnP-like domain-containing protein</fullName>
    </recommendedName>
</protein>
<dbReference type="AlphaFoldDB" id="A0A2K8YW89"/>
<accession>A0A2K8YW89</accession>
<keyword evidence="4" id="KW-1185">Reference proteome</keyword>
<feature type="domain" description="Copper-binding protein MbnP-like" evidence="2">
    <location>
        <begin position="33"/>
        <end position="245"/>
    </location>
</feature>
<evidence type="ECO:0000256" key="1">
    <source>
        <dbReference type="SAM" id="SignalP"/>
    </source>
</evidence>
<dbReference type="Proteomes" id="UP000232883">
    <property type="component" value="Chromosome"/>
</dbReference>
<feature type="chain" id="PRO_5014875278" description="Copper-binding protein MbnP-like domain-containing protein" evidence="1">
    <location>
        <begin position="25"/>
        <end position="270"/>
    </location>
</feature>
<dbReference type="KEGG" id="spir:CWM47_08740"/>
<dbReference type="RefSeq" id="WP_100987617.1">
    <property type="nucleotide sequence ID" value="NZ_CP025096.1"/>
</dbReference>
<reference evidence="3 4" key="1">
    <citation type="submission" date="2017-11" db="EMBL/GenBank/DDBJ databases">
        <title>Taxonomic description and genome sequences of Spirosoma HA7 sp. nov., isolated from pollen microhabitat of Corylus avellana.</title>
        <authorList>
            <person name="Ambika Manirajan B."/>
            <person name="Suarez C."/>
            <person name="Ratering S."/>
            <person name="Geissler-Plaum R."/>
            <person name="Cardinale M."/>
            <person name="Sylvia S."/>
        </authorList>
    </citation>
    <scope>NUCLEOTIDE SEQUENCE [LARGE SCALE GENOMIC DNA]</scope>
    <source>
        <strain evidence="3 4">HA7</strain>
    </source>
</reference>
<evidence type="ECO:0000259" key="2">
    <source>
        <dbReference type="Pfam" id="PF20243"/>
    </source>
</evidence>
<evidence type="ECO:0000313" key="4">
    <source>
        <dbReference type="Proteomes" id="UP000232883"/>
    </source>
</evidence>
<dbReference type="OrthoDB" id="1422031at2"/>
<sequence>MKKTIIVGLLASIGLGLAVFSCHTNDTPNPTITGRMRIAFDNVAGTSDLALNSGTYQNAVGESFTVTKFNYFVSNIHLRKDDGSDYVVPQDSCYFLIQEEKPASQTITLSNVPTGNYTGMTFVVGVDSTRSLADISKRTGVLDPGLNDGMYWEWNSGYIFLKLEGISNVAPAAQNNAFFYHIGGFGGGYNGKKTINNLRTITVPFKTDVAKVQNNATPSIQLKTNVLSLFNGTTKLSIAQNSSVMFDPFSTNIADNYGQMFSYDRIQANQ</sequence>